<evidence type="ECO:0000256" key="7">
    <source>
        <dbReference type="ARBA" id="ARBA00022842"/>
    </source>
</evidence>
<evidence type="ECO:0000256" key="8">
    <source>
        <dbReference type="ARBA" id="ARBA00049336"/>
    </source>
</evidence>
<comment type="catalytic activity">
    <reaction evidence="8">
        <text>dTTP + alpha-D-glucose 1-phosphate + H(+) = dTDP-alpha-D-glucose + diphosphate</text>
        <dbReference type="Rhea" id="RHEA:15225"/>
        <dbReference type="ChEBI" id="CHEBI:15378"/>
        <dbReference type="ChEBI" id="CHEBI:33019"/>
        <dbReference type="ChEBI" id="CHEBI:37568"/>
        <dbReference type="ChEBI" id="CHEBI:57477"/>
        <dbReference type="ChEBI" id="CHEBI:58601"/>
        <dbReference type="EC" id="2.7.7.24"/>
    </reaction>
</comment>
<evidence type="ECO:0000256" key="5">
    <source>
        <dbReference type="ARBA" id="ARBA00022695"/>
    </source>
</evidence>
<evidence type="ECO:0000313" key="11">
    <source>
        <dbReference type="Proteomes" id="UP000034676"/>
    </source>
</evidence>
<evidence type="ECO:0000256" key="2">
    <source>
        <dbReference type="ARBA" id="ARBA00010480"/>
    </source>
</evidence>
<dbReference type="InterPro" id="IPR005835">
    <property type="entry name" value="NTP_transferase_dom"/>
</dbReference>
<dbReference type="InterPro" id="IPR029044">
    <property type="entry name" value="Nucleotide-diphossugar_trans"/>
</dbReference>
<dbReference type="PANTHER" id="PTHR43532:SF1">
    <property type="entry name" value="GLUCOSE-1-PHOSPHATE THYMIDYLYLTRANSFERASE 1"/>
    <property type="match status" value="1"/>
</dbReference>
<organism evidence="10 11">
    <name type="scientific">Candidatus Woesebacteria bacterium GW2011_GWA1_41_13b</name>
    <dbReference type="NCBI Taxonomy" id="1618555"/>
    <lineage>
        <taxon>Bacteria</taxon>
        <taxon>Candidatus Woeseibacteriota</taxon>
    </lineage>
</organism>
<evidence type="ECO:0000256" key="1">
    <source>
        <dbReference type="ARBA" id="ARBA00001946"/>
    </source>
</evidence>
<evidence type="ECO:0000256" key="6">
    <source>
        <dbReference type="ARBA" id="ARBA00022723"/>
    </source>
</evidence>
<dbReference type="EMBL" id="LCAO01000004">
    <property type="protein sequence ID" value="KKR92089.1"/>
    <property type="molecule type" value="Genomic_DNA"/>
</dbReference>
<comment type="caution">
    <text evidence="10">The sequence shown here is derived from an EMBL/GenBank/DDBJ whole genome shotgun (WGS) entry which is preliminary data.</text>
</comment>
<comment type="similarity">
    <text evidence="2">Belongs to the glucose-1-phosphate thymidylyltransferase family.</text>
</comment>
<dbReference type="PANTHER" id="PTHR43532">
    <property type="entry name" value="GLUCOSE-1-PHOSPHATE THYMIDYLYLTRANSFERASE"/>
    <property type="match status" value="1"/>
</dbReference>
<dbReference type="SUPFAM" id="SSF53448">
    <property type="entry name" value="Nucleotide-diphospho-sugar transferases"/>
    <property type="match status" value="1"/>
</dbReference>
<gene>
    <name evidence="10" type="ORF">UU42_C0004G0005</name>
</gene>
<comment type="cofactor">
    <cofactor evidence="1">
        <name>Mg(2+)</name>
        <dbReference type="ChEBI" id="CHEBI:18420"/>
    </cofactor>
</comment>
<evidence type="ECO:0000313" key="10">
    <source>
        <dbReference type="EMBL" id="KKR92089.1"/>
    </source>
</evidence>
<keyword evidence="6" id="KW-0479">Metal-binding</keyword>
<keyword evidence="5" id="KW-0548">Nucleotidyltransferase</keyword>
<feature type="domain" description="Nucleotidyl transferase" evidence="9">
    <location>
        <begin position="2"/>
        <end position="234"/>
    </location>
</feature>
<proteinExistence type="inferred from homology"/>
<dbReference type="AlphaFoldDB" id="A0A0G0UTN9"/>
<keyword evidence="4 10" id="KW-0808">Transferase</keyword>
<dbReference type="InterPro" id="IPR005907">
    <property type="entry name" value="G1P_thy_trans_s"/>
</dbReference>
<dbReference type="Gene3D" id="3.90.550.10">
    <property type="entry name" value="Spore Coat Polysaccharide Biosynthesis Protein SpsA, Chain A"/>
    <property type="match status" value="1"/>
</dbReference>
<dbReference type="Proteomes" id="UP000034676">
    <property type="component" value="Unassembled WGS sequence"/>
</dbReference>
<evidence type="ECO:0000259" key="9">
    <source>
        <dbReference type="Pfam" id="PF00483"/>
    </source>
</evidence>
<name>A0A0G0UTN9_9BACT</name>
<dbReference type="Pfam" id="PF00483">
    <property type="entry name" value="NTP_transferase"/>
    <property type="match status" value="1"/>
</dbReference>
<keyword evidence="7" id="KW-0460">Magnesium</keyword>
<protein>
    <recommendedName>
        <fullName evidence="3">glucose-1-phosphate thymidylyltransferase</fullName>
        <ecNumber evidence="3">2.7.7.24</ecNumber>
    </recommendedName>
</protein>
<evidence type="ECO:0000256" key="3">
    <source>
        <dbReference type="ARBA" id="ARBA00012461"/>
    </source>
</evidence>
<sequence length="243" mass="26897">MKGVILAGGLGTRLYPLTHVTNKHLLPIYDQPMIYYPIQTLVKAGITDVMIISSGPHSGQFIQILKNGTEFGIRHLEYGYQENPIGGLADGLKIAEAFAQGGPIAFLLGDNTTDANITPAVKAFKRGSVMFLKKVPDPRQFGVPVFDKKDPKKIIGIVEKPKIPPSQYASAGVYIFDNRCFDVAKKLKPSPRGQLEITDVQNFYIKDGTMKWYELDGFWRDAGSFDALLEASTYWAKKKGVKV</sequence>
<evidence type="ECO:0000256" key="4">
    <source>
        <dbReference type="ARBA" id="ARBA00022679"/>
    </source>
</evidence>
<reference evidence="10 11" key="1">
    <citation type="journal article" date="2015" name="Nature">
        <title>rRNA introns, odd ribosomes, and small enigmatic genomes across a large radiation of phyla.</title>
        <authorList>
            <person name="Brown C.T."/>
            <person name="Hug L.A."/>
            <person name="Thomas B.C."/>
            <person name="Sharon I."/>
            <person name="Castelle C.J."/>
            <person name="Singh A."/>
            <person name="Wilkins M.J."/>
            <person name="Williams K.H."/>
            <person name="Banfield J.F."/>
        </authorList>
    </citation>
    <scope>NUCLEOTIDE SEQUENCE [LARGE SCALE GENOMIC DNA]</scope>
</reference>
<dbReference type="GO" id="GO:0008879">
    <property type="term" value="F:glucose-1-phosphate thymidylyltransferase activity"/>
    <property type="evidence" value="ECO:0007669"/>
    <property type="project" value="UniProtKB-EC"/>
</dbReference>
<dbReference type="EC" id="2.7.7.24" evidence="3"/>
<dbReference type="PATRIC" id="fig|1618555.3.peg.468"/>
<dbReference type="GO" id="GO:0046872">
    <property type="term" value="F:metal ion binding"/>
    <property type="evidence" value="ECO:0007669"/>
    <property type="project" value="UniProtKB-KW"/>
</dbReference>
<accession>A0A0G0UTN9</accession>